<comment type="caution">
    <text evidence="1">The sequence shown here is derived from an EMBL/GenBank/DDBJ whole genome shotgun (WGS) entry which is preliminary data.</text>
</comment>
<dbReference type="AlphaFoldDB" id="A0A1E4R8H5"/>
<sequence length="96" mass="11136">MQVDLTDFQNVKVIATIDQTFYRNVGAIILYEEDSHTLSVRKLTRKTVDHYIPTDELEHFTFASHADAIKFTHKLTRMSALDYLLVAHKERPIQSS</sequence>
<accession>A0A1E4R8H5</accession>
<dbReference type="Proteomes" id="UP000094784">
    <property type="component" value="Unassembled WGS sequence"/>
</dbReference>
<gene>
    <name evidence="1" type="ORF">BG258_12970</name>
</gene>
<protein>
    <submittedName>
        <fullName evidence="1">Uncharacterized protein</fullName>
    </submittedName>
</protein>
<evidence type="ECO:0000313" key="1">
    <source>
        <dbReference type="EMBL" id="ODV56739.1"/>
    </source>
</evidence>
<dbReference type="OrthoDB" id="2735379at2"/>
<dbReference type="RefSeq" id="WP_069481726.1">
    <property type="nucleotide sequence ID" value="NZ_KV766182.1"/>
</dbReference>
<name>A0A1E4R8H5_9BACI</name>
<evidence type="ECO:0000313" key="2">
    <source>
        <dbReference type="Proteomes" id="UP000094784"/>
    </source>
</evidence>
<dbReference type="EMBL" id="MECQ01000001">
    <property type="protein sequence ID" value="ODV56739.1"/>
    <property type="molecule type" value="Genomic_DNA"/>
</dbReference>
<reference evidence="1 2" key="1">
    <citation type="submission" date="2016-09" db="EMBL/GenBank/DDBJ databases">
        <title>Draft genome sequence of the soil isolate, Lysinibacillus fusiformis M5, a potential hypoxanthine producer.</title>
        <authorList>
            <person name="Gallegos-Monterrosa R."/>
            <person name="Maroti G."/>
            <person name="Balint B."/>
            <person name="Kovacs A.T."/>
        </authorList>
    </citation>
    <scope>NUCLEOTIDE SEQUENCE [LARGE SCALE GENOMIC DNA]</scope>
    <source>
        <strain evidence="1 2">M5</strain>
    </source>
</reference>
<organism evidence="1 2">
    <name type="scientific">Lysinibacillus fusiformis</name>
    <dbReference type="NCBI Taxonomy" id="28031"/>
    <lineage>
        <taxon>Bacteria</taxon>
        <taxon>Bacillati</taxon>
        <taxon>Bacillota</taxon>
        <taxon>Bacilli</taxon>
        <taxon>Bacillales</taxon>
        <taxon>Bacillaceae</taxon>
        <taxon>Lysinibacillus</taxon>
    </lineage>
</organism>
<proteinExistence type="predicted"/>